<reference evidence="4 6" key="1">
    <citation type="journal article" date="2017" name="BMC Genomics">
        <title>Comparative genomic and phylogenomic analyses of the Bifidobacteriaceae family.</title>
        <authorList>
            <person name="Lugli G.A."/>
            <person name="Milani C."/>
            <person name="Turroni F."/>
            <person name="Duranti S."/>
            <person name="Mancabelli L."/>
            <person name="Mangifesta M."/>
            <person name="Ferrario C."/>
            <person name="Modesto M."/>
            <person name="Mattarelli P."/>
            <person name="Jiri K."/>
            <person name="van Sinderen D."/>
            <person name="Ventura M."/>
        </authorList>
    </citation>
    <scope>NUCLEOTIDE SEQUENCE [LARGE SCALE GENOMIC DNA]</scope>
    <source>
        <strain evidence="4 6">DSM 100216</strain>
    </source>
</reference>
<dbReference type="AlphaFoldDB" id="A0A261GC92"/>
<feature type="DNA-binding region" description="H-T-H motif" evidence="2">
    <location>
        <begin position="36"/>
        <end position="55"/>
    </location>
</feature>
<evidence type="ECO:0000256" key="1">
    <source>
        <dbReference type="ARBA" id="ARBA00023125"/>
    </source>
</evidence>
<evidence type="ECO:0000313" key="6">
    <source>
        <dbReference type="Proteomes" id="UP000216057"/>
    </source>
</evidence>
<evidence type="ECO:0000256" key="2">
    <source>
        <dbReference type="PROSITE-ProRule" id="PRU00335"/>
    </source>
</evidence>
<keyword evidence="7" id="KW-1185">Reference proteome</keyword>
<dbReference type="InterPro" id="IPR009057">
    <property type="entry name" value="Homeodomain-like_sf"/>
</dbReference>
<gene>
    <name evidence="5" type="ORF">BE0216_02285</name>
    <name evidence="4" type="ORF">BEUL_0467</name>
</gene>
<dbReference type="SUPFAM" id="SSF46689">
    <property type="entry name" value="Homeodomain-like"/>
    <property type="match status" value="1"/>
</dbReference>
<protein>
    <submittedName>
        <fullName evidence="4 5">Transcriptional regulator</fullName>
    </submittedName>
</protein>
<evidence type="ECO:0000259" key="3">
    <source>
        <dbReference type="PROSITE" id="PS50977"/>
    </source>
</evidence>
<dbReference type="Gene3D" id="1.10.357.10">
    <property type="entry name" value="Tetracycline Repressor, domain 2"/>
    <property type="match status" value="1"/>
</dbReference>
<accession>A0A261GC92</accession>
<proteinExistence type="predicted"/>
<evidence type="ECO:0000313" key="4">
    <source>
        <dbReference type="EMBL" id="OZG69061.1"/>
    </source>
</evidence>
<sequence>MTFQRARTKEQTDSRREEILNACAKLCGSMEFDEITLKAISAETSVSRTTLYGYYKTKDEILLDLLKREYLLWNQRLEEAFASDECMGAEGFSRTIAASLVDRELFMRLLSVQTTTIERNCSVEQLAKFNTEVQVAMETLAKGIDKAFEAADEKAKERFLVELLVYLLGLYPYTHPTQKQLEAARLSGLAHPRSDINTLCLEGVAHLCATVS</sequence>
<dbReference type="GO" id="GO:0003677">
    <property type="term" value="F:DNA binding"/>
    <property type="evidence" value="ECO:0007669"/>
    <property type="project" value="UniProtKB-UniRule"/>
</dbReference>
<name>A0A261GC92_9BIFI</name>
<evidence type="ECO:0000313" key="7">
    <source>
        <dbReference type="Proteomes" id="UP000593943"/>
    </source>
</evidence>
<feature type="domain" description="HTH tetR-type" evidence="3">
    <location>
        <begin position="13"/>
        <end position="73"/>
    </location>
</feature>
<dbReference type="EMBL" id="MWWZ01000004">
    <property type="protein sequence ID" value="OZG69061.1"/>
    <property type="molecule type" value="Genomic_DNA"/>
</dbReference>
<dbReference type="KEGG" id="beu:BE0216_02285"/>
<dbReference type="Pfam" id="PF00440">
    <property type="entry name" value="TetR_N"/>
    <property type="match status" value="1"/>
</dbReference>
<organism evidence="4 6">
    <name type="scientific">Bifidobacterium eulemuris</name>
    <dbReference type="NCBI Taxonomy" id="1765219"/>
    <lineage>
        <taxon>Bacteria</taxon>
        <taxon>Bacillati</taxon>
        <taxon>Actinomycetota</taxon>
        <taxon>Actinomycetes</taxon>
        <taxon>Bifidobacteriales</taxon>
        <taxon>Bifidobacteriaceae</taxon>
        <taxon>Bifidobacterium</taxon>
    </lineage>
</organism>
<dbReference type="InterPro" id="IPR001647">
    <property type="entry name" value="HTH_TetR"/>
</dbReference>
<evidence type="ECO:0000313" key="5">
    <source>
        <dbReference type="EMBL" id="QOL31413.1"/>
    </source>
</evidence>
<dbReference type="RefSeq" id="WP_094636118.1">
    <property type="nucleotide sequence ID" value="NZ_CP062938.1"/>
</dbReference>
<dbReference type="PROSITE" id="PS50977">
    <property type="entry name" value="HTH_TETR_2"/>
    <property type="match status" value="1"/>
</dbReference>
<dbReference type="EMBL" id="CP062938">
    <property type="protein sequence ID" value="QOL31413.1"/>
    <property type="molecule type" value="Genomic_DNA"/>
</dbReference>
<dbReference type="Pfam" id="PF17929">
    <property type="entry name" value="TetR_C_34"/>
    <property type="match status" value="1"/>
</dbReference>
<keyword evidence="1 2" id="KW-0238">DNA-binding</keyword>
<dbReference type="InterPro" id="IPR041483">
    <property type="entry name" value="TetR_C_34"/>
</dbReference>
<dbReference type="OrthoDB" id="4709704at2"/>
<dbReference type="Proteomes" id="UP000216057">
    <property type="component" value="Unassembled WGS sequence"/>
</dbReference>
<reference evidence="5 7" key="2">
    <citation type="submission" date="2020-10" db="EMBL/GenBank/DDBJ databases">
        <title>Genome sequencing of Bifidobacterium eulemuris_DSMZ_100216.</title>
        <authorList>
            <person name="Kim J."/>
        </authorList>
    </citation>
    <scope>NUCLEOTIDE SEQUENCE [LARGE SCALE GENOMIC DNA]</scope>
    <source>
        <strain evidence="5 7">DSM 100216</strain>
    </source>
</reference>
<dbReference type="Proteomes" id="UP000593943">
    <property type="component" value="Chromosome"/>
</dbReference>